<dbReference type="SUPFAM" id="SSF55729">
    <property type="entry name" value="Acyl-CoA N-acyltransferases (Nat)"/>
    <property type="match status" value="2"/>
</dbReference>
<dbReference type="RefSeq" id="WP_108905322.1">
    <property type="nucleotide sequence ID" value="NZ_CP029188.1"/>
</dbReference>
<gene>
    <name evidence="4" type="ORF">DDW44_01765</name>
</gene>
<dbReference type="InterPro" id="IPR050832">
    <property type="entry name" value="Bact_Acetyltransf"/>
</dbReference>
<organism evidence="4 5">
    <name type="scientific">Streptomyces tirandamycinicus</name>
    <dbReference type="NCBI Taxonomy" id="2174846"/>
    <lineage>
        <taxon>Bacteria</taxon>
        <taxon>Bacillati</taxon>
        <taxon>Actinomycetota</taxon>
        <taxon>Actinomycetes</taxon>
        <taxon>Kitasatosporales</taxon>
        <taxon>Streptomycetaceae</taxon>
        <taxon>Streptomyces</taxon>
    </lineage>
</organism>
<dbReference type="Proteomes" id="UP000244900">
    <property type="component" value="Chromosome"/>
</dbReference>
<reference evidence="4 5" key="1">
    <citation type="submission" date="2018-05" db="EMBL/GenBank/DDBJ databases">
        <title>Complete genome sequence of sponge-derived Streptomyces sp. HNM0039.</title>
        <authorList>
            <person name="Huang X."/>
            <person name="Zhou S."/>
        </authorList>
    </citation>
    <scope>NUCLEOTIDE SEQUENCE [LARGE SCALE GENOMIC DNA]</scope>
    <source>
        <strain evidence="4 5">HNM0039</strain>
    </source>
</reference>
<feature type="domain" description="N-acetyltransferase" evidence="3">
    <location>
        <begin position="1"/>
        <end position="132"/>
    </location>
</feature>
<dbReference type="KEGG" id="stir:DDW44_01765"/>
<dbReference type="InterPro" id="IPR016181">
    <property type="entry name" value="Acyl_CoA_acyltransferase"/>
</dbReference>
<dbReference type="InterPro" id="IPR000182">
    <property type="entry name" value="GNAT_dom"/>
</dbReference>
<evidence type="ECO:0000313" key="5">
    <source>
        <dbReference type="Proteomes" id="UP000244900"/>
    </source>
</evidence>
<dbReference type="GO" id="GO:0016747">
    <property type="term" value="F:acyltransferase activity, transferring groups other than amino-acyl groups"/>
    <property type="evidence" value="ECO:0007669"/>
    <property type="project" value="InterPro"/>
</dbReference>
<dbReference type="PANTHER" id="PTHR43877:SF2">
    <property type="entry name" value="AMINOALKYLPHOSPHONATE N-ACETYLTRANSFERASE-RELATED"/>
    <property type="match status" value="1"/>
</dbReference>
<dbReference type="AlphaFoldDB" id="A0A2S1SMM3"/>
<dbReference type="PROSITE" id="PS51186">
    <property type="entry name" value="GNAT"/>
    <property type="match status" value="2"/>
</dbReference>
<keyword evidence="5" id="KW-1185">Reference proteome</keyword>
<keyword evidence="1 4" id="KW-0808">Transferase</keyword>
<keyword evidence="2" id="KW-0012">Acyltransferase</keyword>
<evidence type="ECO:0000256" key="1">
    <source>
        <dbReference type="ARBA" id="ARBA00022679"/>
    </source>
</evidence>
<dbReference type="PANTHER" id="PTHR43877">
    <property type="entry name" value="AMINOALKYLPHOSPHONATE N-ACETYLTRANSFERASE-RELATED-RELATED"/>
    <property type="match status" value="1"/>
</dbReference>
<accession>A0A2S1SMM3</accession>
<evidence type="ECO:0000256" key="2">
    <source>
        <dbReference type="ARBA" id="ARBA00023315"/>
    </source>
</evidence>
<dbReference type="Gene3D" id="3.40.630.30">
    <property type="match status" value="2"/>
</dbReference>
<dbReference type="Pfam" id="PF00583">
    <property type="entry name" value="Acetyltransf_1"/>
    <property type="match status" value="2"/>
</dbReference>
<name>A0A2S1SMM3_9ACTN</name>
<proteinExistence type="predicted"/>
<sequence>MTTTLRPTGPLQRGADGAMSRGYDVCVNGRPVGSVELARDPDAGPSTGVLRSLAIDEDDRGRGRGTVAALAAEEVLRGWGCTRVVTAVPAEATAALRLATALWYAETGRTLRKGVPHEPPALPGGVSSRPLTDAEFASWRVDAVERYARTWTERGLPEDLARARSDADHREKLPDGPATRGAWLRALAVDGAAVGHVWVAERTPLPGERDAYVYDVCVAEAHRGQGYGRALMLVAEQIAHAAGVPVLGLHVAAGNAPAAGLYASLGYRPALHHYAKVLL</sequence>
<evidence type="ECO:0000259" key="3">
    <source>
        <dbReference type="PROSITE" id="PS51186"/>
    </source>
</evidence>
<dbReference type="CDD" id="cd04301">
    <property type="entry name" value="NAT_SF"/>
    <property type="match status" value="2"/>
</dbReference>
<evidence type="ECO:0000313" key="4">
    <source>
        <dbReference type="EMBL" id="AWI27640.1"/>
    </source>
</evidence>
<protein>
    <submittedName>
        <fullName evidence="4">GNAT family N-acetyltransferase</fullName>
    </submittedName>
</protein>
<feature type="domain" description="N-acetyltransferase" evidence="3">
    <location>
        <begin position="126"/>
        <end position="279"/>
    </location>
</feature>
<dbReference type="OrthoDB" id="3381976at2"/>
<dbReference type="EMBL" id="CP029188">
    <property type="protein sequence ID" value="AWI27640.1"/>
    <property type="molecule type" value="Genomic_DNA"/>
</dbReference>